<organism evidence="1 2">
    <name type="scientific">Streptomyces melanosporofaciens</name>
    <dbReference type="NCBI Taxonomy" id="67327"/>
    <lineage>
        <taxon>Bacteria</taxon>
        <taxon>Bacillati</taxon>
        <taxon>Actinomycetota</taxon>
        <taxon>Actinomycetes</taxon>
        <taxon>Kitasatosporales</taxon>
        <taxon>Streptomycetaceae</taxon>
        <taxon>Streptomyces</taxon>
        <taxon>Streptomyces violaceusniger group</taxon>
    </lineage>
</organism>
<dbReference type="CDD" id="cd00586">
    <property type="entry name" value="4HBT"/>
    <property type="match status" value="1"/>
</dbReference>
<sequence>MSHTFQKPFEVRWDDVDLNGHLRNTRYVEYASTARHSYLTAAGWSARALRKEGFAPVLLGEEVQYVHEVFLAETVDVSCEVVGLSADASRWRMQHTVLREDKGTAAVVRSLGTWIDLRVRKIAAPPPALGDFLRSECSDDCEVIG</sequence>
<keyword evidence="2" id="KW-1185">Reference proteome</keyword>
<keyword evidence="1" id="KW-0378">Hydrolase</keyword>
<dbReference type="PANTHER" id="PTHR31793">
    <property type="entry name" value="4-HYDROXYBENZOYL-COA THIOESTERASE FAMILY MEMBER"/>
    <property type="match status" value="1"/>
</dbReference>
<dbReference type="RefSeq" id="WP_093463642.1">
    <property type="nucleotide sequence ID" value="NZ_FNST01000002.1"/>
</dbReference>
<evidence type="ECO:0000313" key="2">
    <source>
        <dbReference type="Proteomes" id="UP000198609"/>
    </source>
</evidence>
<proteinExistence type="predicted"/>
<dbReference type="SUPFAM" id="SSF54637">
    <property type="entry name" value="Thioesterase/thiol ester dehydrase-isomerase"/>
    <property type="match status" value="1"/>
</dbReference>
<dbReference type="EMBL" id="FNST01000002">
    <property type="protein sequence ID" value="SEC35883.1"/>
    <property type="molecule type" value="Genomic_DNA"/>
</dbReference>
<dbReference type="Proteomes" id="UP000198609">
    <property type="component" value="Unassembled WGS sequence"/>
</dbReference>
<dbReference type="Gene3D" id="3.10.129.10">
    <property type="entry name" value="Hotdog Thioesterase"/>
    <property type="match status" value="1"/>
</dbReference>
<gene>
    <name evidence="1" type="ORF">SAMN04490356_3849</name>
</gene>
<dbReference type="Pfam" id="PF13279">
    <property type="entry name" value="4HBT_2"/>
    <property type="match status" value="1"/>
</dbReference>
<evidence type="ECO:0000313" key="1">
    <source>
        <dbReference type="EMBL" id="SEC35883.1"/>
    </source>
</evidence>
<accession>A0A1H4RVE5</accession>
<dbReference type="GO" id="GO:0047617">
    <property type="term" value="F:fatty acyl-CoA hydrolase activity"/>
    <property type="evidence" value="ECO:0007669"/>
    <property type="project" value="TreeGrafter"/>
</dbReference>
<name>A0A1H4RVE5_STRMJ</name>
<dbReference type="PANTHER" id="PTHR31793:SF24">
    <property type="entry name" value="LONG-CHAIN ACYL-COA THIOESTERASE FADM"/>
    <property type="match status" value="1"/>
</dbReference>
<dbReference type="InterPro" id="IPR050563">
    <property type="entry name" value="4-hydroxybenzoyl-CoA_TE"/>
</dbReference>
<dbReference type="AlphaFoldDB" id="A0A1H4RVE5"/>
<reference evidence="2" key="1">
    <citation type="submission" date="2016-10" db="EMBL/GenBank/DDBJ databases">
        <authorList>
            <person name="Varghese N."/>
            <person name="Submissions S."/>
        </authorList>
    </citation>
    <scope>NUCLEOTIDE SEQUENCE [LARGE SCALE GENOMIC DNA]</scope>
    <source>
        <strain evidence="2">DSM 40318</strain>
    </source>
</reference>
<protein>
    <submittedName>
        <fullName evidence="1">Acyl-CoA thioester hydrolase</fullName>
    </submittedName>
</protein>
<dbReference type="InterPro" id="IPR029069">
    <property type="entry name" value="HotDog_dom_sf"/>
</dbReference>